<dbReference type="EMBL" id="HBKO01025324">
    <property type="protein sequence ID" value="CAE2232641.1"/>
    <property type="molecule type" value="Transcribed_RNA"/>
</dbReference>
<dbReference type="AlphaFoldDB" id="A0A7S4IKY5"/>
<gene>
    <name evidence="1" type="ORF">CPOL0286_LOCUS11524</name>
</gene>
<evidence type="ECO:0000313" key="1">
    <source>
        <dbReference type="EMBL" id="CAE2232641.1"/>
    </source>
</evidence>
<proteinExistence type="predicted"/>
<reference evidence="1" key="1">
    <citation type="submission" date="2021-01" db="EMBL/GenBank/DDBJ databases">
        <authorList>
            <person name="Corre E."/>
            <person name="Pelletier E."/>
            <person name="Niang G."/>
            <person name="Scheremetjew M."/>
            <person name="Finn R."/>
            <person name="Kale V."/>
            <person name="Holt S."/>
            <person name="Cochrane G."/>
            <person name="Meng A."/>
            <person name="Brown T."/>
            <person name="Cohen L."/>
        </authorList>
    </citation>
    <scope>NUCLEOTIDE SEQUENCE</scope>
    <source>
        <strain evidence="1">UIO037</strain>
    </source>
</reference>
<sequence>MHQSAAPDSPCTVCSDYTPQGAQLGTYQQPWSRFAICAPTAARAVQNERVHPQPSRGRFVPASHTAWEARGNPSENTTLKVRCRVMNAPPIWVGPAKFMA</sequence>
<protein>
    <submittedName>
        <fullName evidence="1">Uncharacterized protein</fullName>
    </submittedName>
</protein>
<organism evidence="1">
    <name type="scientific">Prymnesium polylepis</name>
    <dbReference type="NCBI Taxonomy" id="72548"/>
    <lineage>
        <taxon>Eukaryota</taxon>
        <taxon>Haptista</taxon>
        <taxon>Haptophyta</taxon>
        <taxon>Prymnesiophyceae</taxon>
        <taxon>Prymnesiales</taxon>
        <taxon>Prymnesiaceae</taxon>
        <taxon>Prymnesium</taxon>
    </lineage>
</organism>
<name>A0A7S4IKY5_9EUKA</name>
<accession>A0A7S4IKY5</accession>